<sequence>MAHEPKLTATEKAKVALLIARMAKRCAISEDIDRSDLERQVDRIIDRAREREEKAAKNGQ</sequence>
<accession>A0ABP5VN18</accession>
<dbReference type="Pfam" id="PF19771">
    <property type="entry name" value="DUF6257"/>
    <property type="match status" value="1"/>
</dbReference>
<proteinExistence type="predicted"/>
<dbReference type="EMBL" id="BAAATJ010000019">
    <property type="protein sequence ID" value="GAA2407390.1"/>
    <property type="molecule type" value="Genomic_DNA"/>
</dbReference>
<gene>
    <name evidence="1" type="ORF">GCM10010420_39370</name>
</gene>
<comment type="caution">
    <text evidence="1">The sequence shown here is derived from an EMBL/GenBank/DDBJ whole genome shotgun (WGS) entry which is preliminary data.</text>
</comment>
<reference evidence="2" key="1">
    <citation type="journal article" date="2019" name="Int. J. Syst. Evol. Microbiol.">
        <title>The Global Catalogue of Microorganisms (GCM) 10K type strain sequencing project: providing services to taxonomists for standard genome sequencing and annotation.</title>
        <authorList>
            <consortium name="The Broad Institute Genomics Platform"/>
            <consortium name="The Broad Institute Genome Sequencing Center for Infectious Disease"/>
            <person name="Wu L."/>
            <person name="Ma J."/>
        </authorList>
    </citation>
    <scope>NUCLEOTIDE SEQUENCE [LARGE SCALE GENOMIC DNA]</scope>
    <source>
        <strain evidence="2">JCM 6921</strain>
    </source>
</reference>
<dbReference type="InterPro" id="IPR046224">
    <property type="entry name" value="DUF6257"/>
</dbReference>
<organism evidence="1 2">
    <name type="scientific">Streptomyces glaucosporus</name>
    <dbReference type="NCBI Taxonomy" id="284044"/>
    <lineage>
        <taxon>Bacteria</taxon>
        <taxon>Bacillati</taxon>
        <taxon>Actinomycetota</taxon>
        <taxon>Actinomycetes</taxon>
        <taxon>Kitasatosporales</taxon>
        <taxon>Streptomycetaceae</taxon>
        <taxon>Streptomyces</taxon>
    </lineage>
</organism>
<protein>
    <submittedName>
        <fullName evidence="1">Uncharacterized protein</fullName>
    </submittedName>
</protein>
<evidence type="ECO:0000313" key="1">
    <source>
        <dbReference type="EMBL" id="GAA2407390.1"/>
    </source>
</evidence>
<dbReference type="RefSeq" id="WP_344632391.1">
    <property type="nucleotide sequence ID" value="NZ_BAAATJ010000019.1"/>
</dbReference>
<evidence type="ECO:0000313" key="2">
    <source>
        <dbReference type="Proteomes" id="UP001500058"/>
    </source>
</evidence>
<name>A0ABP5VN18_9ACTN</name>
<keyword evidence="2" id="KW-1185">Reference proteome</keyword>
<dbReference type="Proteomes" id="UP001500058">
    <property type="component" value="Unassembled WGS sequence"/>
</dbReference>